<name>A0ABD5XAL8_9EURY</name>
<feature type="compositionally biased region" description="Low complexity" evidence="1">
    <location>
        <begin position="19"/>
        <end position="47"/>
    </location>
</feature>
<evidence type="ECO:0000313" key="2">
    <source>
        <dbReference type="EMBL" id="MFC7126589.1"/>
    </source>
</evidence>
<comment type="caution">
    <text evidence="2">The sequence shown here is derived from an EMBL/GenBank/DDBJ whole genome shotgun (WGS) entry which is preliminary data.</text>
</comment>
<evidence type="ECO:0000256" key="1">
    <source>
        <dbReference type="SAM" id="MobiDB-lite"/>
    </source>
</evidence>
<dbReference type="AlphaFoldDB" id="A0ABD5XAL8"/>
<organism evidence="2 3">
    <name type="scientific">Halovenus rubra</name>
    <dbReference type="NCBI Taxonomy" id="869890"/>
    <lineage>
        <taxon>Archaea</taxon>
        <taxon>Methanobacteriati</taxon>
        <taxon>Methanobacteriota</taxon>
        <taxon>Stenosarchaea group</taxon>
        <taxon>Halobacteria</taxon>
        <taxon>Halobacteriales</taxon>
        <taxon>Haloarculaceae</taxon>
        <taxon>Halovenus</taxon>
    </lineage>
</organism>
<reference evidence="2 3" key="1">
    <citation type="journal article" date="2014" name="Int. J. Syst. Evol. Microbiol.">
        <title>Complete genome sequence of Corynebacterium casei LMG S-19264T (=DSM 44701T), isolated from a smear-ripened cheese.</title>
        <authorList>
            <consortium name="US DOE Joint Genome Institute (JGI-PGF)"/>
            <person name="Walter F."/>
            <person name="Albersmeier A."/>
            <person name="Kalinowski J."/>
            <person name="Ruckert C."/>
        </authorList>
    </citation>
    <scope>NUCLEOTIDE SEQUENCE [LARGE SCALE GENOMIC DNA]</scope>
    <source>
        <strain evidence="2 3">CGMCC 4.7215</strain>
    </source>
</reference>
<gene>
    <name evidence="2" type="ORF">ACFQJ7_11160</name>
</gene>
<dbReference type="EMBL" id="JBHSZQ010000024">
    <property type="protein sequence ID" value="MFC7126589.1"/>
    <property type="molecule type" value="Genomic_DNA"/>
</dbReference>
<protein>
    <submittedName>
        <fullName evidence="2">Uncharacterized protein</fullName>
    </submittedName>
</protein>
<dbReference type="RefSeq" id="WP_267638925.1">
    <property type="nucleotide sequence ID" value="NZ_JAODIY010000045.1"/>
</dbReference>
<sequence>MRRRTVLASLTAGIGSLAGCSTTLGGTTETPTTTPTEQPTESPTPTSNDPSENEEWELGAASIIDLTTANRTYALAPLRYRSDDGASIRMRFSSTATSEGPATVEATLTNENPFENTFRLDWTPPFGRLFSDIPHPMGERSGDFTYRVGLIFAPTANHDLVEDPPDIQRADDGYWRLASDTTPELPERVRLSPGETIHGEYALVGRAEGVGRGRPPGVYEFSRAGERPLRVAVWPTDSPGPATDSQFAGMSVPALPGDSDTAWFHNADASSPTFVRPSTEQTSLPARIEFTFINRAREAEGCGHWNVYKLQGGEWFHLGPYVQDAVCHRLSPGHAETWALRAATSEMAPCEAQSYPFLGGGRYAAVAGYGHATAQSGALVEIDAPPVTVVPTDDVTTQRDSGTVTATSDRWRTAPDSEGRSRVSLVLEPVGNANRRLIAEQVMRRRYRGYRNTLAFVASDVERVVLRTDDRTADWTVGYDDGTAQFLYEEQAYRITKRTP</sequence>
<feature type="region of interest" description="Disordered" evidence="1">
    <location>
        <begin position="18"/>
        <end position="53"/>
    </location>
</feature>
<evidence type="ECO:0000313" key="3">
    <source>
        <dbReference type="Proteomes" id="UP001596414"/>
    </source>
</evidence>
<proteinExistence type="predicted"/>
<dbReference type="Proteomes" id="UP001596414">
    <property type="component" value="Unassembled WGS sequence"/>
</dbReference>
<accession>A0ABD5XAL8</accession>
<dbReference type="PROSITE" id="PS51257">
    <property type="entry name" value="PROKAR_LIPOPROTEIN"/>
    <property type="match status" value="1"/>
</dbReference>